<evidence type="ECO:0008006" key="6">
    <source>
        <dbReference type="Google" id="ProtNLM"/>
    </source>
</evidence>
<dbReference type="GO" id="GO:0032790">
    <property type="term" value="P:ribosome disassembly"/>
    <property type="evidence" value="ECO:0007669"/>
    <property type="project" value="TreeGrafter"/>
</dbReference>
<evidence type="ECO:0000256" key="1">
    <source>
        <dbReference type="ARBA" id="ARBA00005439"/>
    </source>
</evidence>
<name>A0A4S2N4K2_9PEZI</name>
<sequence>MPPRLPLPRLTLHPVRAAPTPLRPLLPLPPIRHNSRERIKPAGPLFDEAIGANTIKYIDESGVFQGLQSLRTLLRRIPRHTHKIQCVGHEAILDNEGNQVDSIPICKLISNEQLVLQHQKAYREKKERQAALKGRSARNQKHIVKTLEFTWAIDPHDLGHRLRKMKGFFEKGNRVEVTIGVKRGMKKMTIEQVRELARIVDEFALRYAKEKQEPEGDVGKKLTLFYESKVDPAKVVEQVKKVEEETEVGKVMEDYEEAAAEYATILRGEVEDEIAPAPALE</sequence>
<dbReference type="GO" id="GO:0070124">
    <property type="term" value="P:mitochondrial translational initiation"/>
    <property type="evidence" value="ECO:0007669"/>
    <property type="project" value="TreeGrafter"/>
</dbReference>
<dbReference type="STRING" id="341454.A0A4S2N4K2"/>
<dbReference type="AlphaFoldDB" id="A0A4S2N4K2"/>
<organism evidence="4 5">
    <name type="scientific">Ascodesmis nigricans</name>
    <dbReference type="NCBI Taxonomy" id="341454"/>
    <lineage>
        <taxon>Eukaryota</taxon>
        <taxon>Fungi</taxon>
        <taxon>Dikarya</taxon>
        <taxon>Ascomycota</taxon>
        <taxon>Pezizomycotina</taxon>
        <taxon>Pezizomycetes</taxon>
        <taxon>Pezizales</taxon>
        <taxon>Ascodesmidaceae</taxon>
        <taxon>Ascodesmis</taxon>
    </lineage>
</organism>
<dbReference type="EMBL" id="ML220113">
    <property type="protein sequence ID" value="TGZ84189.1"/>
    <property type="molecule type" value="Genomic_DNA"/>
</dbReference>
<proteinExistence type="inferred from homology"/>
<dbReference type="PANTHER" id="PTHR10938:SF0">
    <property type="entry name" value="TRANSLATION INITIATION FACTOR IF-3, MITOCHONDRIAL"/>
    <property type="match status" value="1"/>
</dbReference>
<keyword evidence="2" id="KW-0396">Initiation factor</keyword>
<dbReference type="SUPFAM" id="SSF55200">
    <property type="entry name" value="Translation initiation factor IF3, C-terminal domain"/>
    <property type="match status" value="1"/>
</dbReference>
<evidence type="ECO:0000313" key="5">
    <source>
        <dbReference type="Proteomes" id="UP000298138"/>
    </source>
</evidence>
<evidence type="ECO:0000256" key="3">
    <source>
        <dbReference type="ARBA" id="ARBA00022917"/>
    </source>
</evidence>
<accession>A0A4S2N4K2</accession>
<dbReference type="Gene3D" id="3.30.110.10">
    <property type="entry name" value="Translation initiation factor 3 (IF-3), C-terminal domain"/>
    <property type="match status" value="1"/>
</dbReference>
<dbReference type="GO" id="GO:0043022">
    <property type="term" value="F:ribosome binding"/>
    <property type="evidence" value="ECO:0007669"/>
    <property type="project" value="TreeGrafter"/>
</dbReference>
<dbReference type="OrthoDB" id="21573at2759"/>
<keyword evidence="3" id="KW-0648">Protein biosynthesis</keyword>
<dbReference type="InterPro" id="IPR036788">
    <property type="entry name" value="T_IF-3_C_sf"/>
</dbReference>
<evidence type="ECO:0000313" key="4">
    <source>
        <dbReference type="EMBL" id="TGZ84189.1"/>
    </source>
</evidence>
<dbReference type="PANTHER" id="PTHR10938">
    <property type="entry name" value="TRANSLATION INITIATION FACTOR IF-3"/>
    <property type="match status" value="1"/>
</dbReference>
<dbReference type="GO" id="GO:0003743">
    <property type="term" value="F:translation initiation factor activity"/>
    <property type="evidence" value="ECO:0007669"/>
    <property type="project" value="UniProtKB-KW"/>
</dbReference>
<dbReference type="InterPro" id="IPR001288">
    <property type="entry name" value="Translation_initiation_fac_3"/>
</dbReference>
<reference evidence="4 5" key="1">
    <citation type="submission" date="2019-04" db="EMBL/GenBank/DDBJ databases">
        <title>Comparative genomics and transcriptomics to analyze fruiting body development in filamentous ascomycetes.</title>
        <authorList>
            <consortium name="DOE Joint Genome Institute"/>
            <person name="Lutkenhaus R."/>
            <person name="Traeger S."/>
            <person name="Breuer J."/>
            <person name="Kuo A."/>
            <person name="Lipzen A."/>
            <person name="Pangilinan J."/>
            <person name="Dilworth D."/>
            <person name="Sandor L."/>
            <person name="Poggeler S."/>
            <person name="Barry K."/>
            <person name="Grigoriev I.V."/>
            <person name="Nowrousian M."/>
        </authorList>
    </citation>
    <scope>NUCLEOTIDE SEQUENCE [LARGE SCALE GENOMIC DNA]</scope>
    <source>
        <strain evidence="4 5">CBS 389.68</strain>
    </source>
</reference>
<gene>
    <name evidence="4" type="ORF">EX30DRAFT_381692</name>
</gene>
<evidence type="ECO:0000256" key="2">
    <source>
        <dbReference type="ARBA" id="ARBA00022540"/>
    </source>
</evidence>
<dbReference type="GO" id="GO:0005739">
    <property type="term" value="C:mitochondrion"/>
    <property type="evidence" value="ECO:0007669"/>
    <property type="project" value="TreeGrafter"/>
</dbReference>
<comment type="similarity">
    <text evidence="1">Belongs to the IF-3 family.</text>
</comment>
<dbReference type="InParanoid" id="A0A4S2N4K2"/>
<keyword evidence="5" id="KW-1185">Reference proteome</keyword>
<protein>
    <recommendedName>
        <fullName evidence="6">Translation initiation factor 3 N-terminal domain-containing protein</fullName>
    </recommendedName>
</protein>
<dbReference type="Proteomes" id="UP000298138">
    <property type="component" value="Unassembled WGS sequence"/>
</dbReference>